<evidence type="ECO:0000256" key="1">
    <source>
        <dbReference type="SAM" id="MobiDB-lite"/>
    </source>
</evidence>
<gene>
    <name evidence="3" type="ORF">PRK78_000467</name>
</gene>
<evidence type="ECO:0000313" key="4">
    <source>
        <dbReference type="Proteomes" id="UP001219355"/>
    </source>
</evidence>
<dbReference type="InterPro" id="IPR019194">
    <property type="entry name" value="Tscrpt_elong_fac_Eaf_N"/>
</dbReference>
<feature type="region of interest" description="Disordered" evidence="1">
    <location>
        <begin position="154"/>
        <end position="459"/>
    </location>
</feature>
<name>A0AAF0DBH1_9EURO</name>
<dbReference type="Pfam" id="PF09816">
    <property type="entry name" value="EAF"/>
    <property type="match status" value="1"/>
</dbReference>
<feature type="compositionally biased region" description="Acidic residues" evidence="1">
    <location>
        <begin position="284"/>
        <end position="297"/>
    </location>
</feature>
<keyword evidence="4" id="KW-1185">Reference proteome</keyword>
<protein>
    <recommendedName>
        <fullName evidence="2">Transcription elongation factor Eaf N-terminal domain-containing protein</fullName>
    </recommendedName>
</protein>
<proteinExistence type="predicted"/>
<dbReference type="AlphaFoldDB" id="A0AAF0DBH1"/>
<accession>A0AAF0DBH1</accession>
<feature type="compositionally biased region" description="Acidic residues" evidence="1">
    <location>
        <begin position="381"/>
        <end position="429"/>
    </location>
</feature>
<evidence type="ECO:0000313" key="3">
    <source>
        <dbReference type="EMBL" id="WEW55039.1"/>
    </source>
</evidence>
<evidence type="ECO:0000259" key="2">
    <source>
        <dbReference type="Pfam" id="PF09816"/>
    </source>
</evidence>
<dbReference type="EMBL" id="CP120627">
    <property type="protein sequence ID" value="WEW55039.1"/>
    <property type="molecule type" value="Genomic_DNA"/>
</dbReference>
<dbReference type="Proteomes" id="UP001219355">
    <property type="component" value="Chromosome 1"/>
</dbReference>
<sequence length="459" mass="50015">MAALSAPPTPGLTGGLIDPTKQAEYPILLGDKLAGKESSQGTRFINVTYNYKTKGASPHQKTTITPGDTPDFYKLTIQDKASNAEQTDLTHVYHGSVDPTSSVSEPESSHLVLVFDPTRKAFILEPVSTKLNFNLRSAPGKTEKQVVDQYQQLSVLSDSEKVSGDDGPEGNKNGDDTPEAADKSNPYDYRHFLPKKELEGEKKAEEGSSVSTPDPHNLVDHALAFSLPPSVAAVPKPKPKPRTKPQANPLRPQQKRASKPPAAKTGSTSKAKPKPRSAPRVDLEDLAVDSSPSEEDPTPTPAAATSSSNVIDDDYLIIDMGSPPPERPKFKLNPRHFASSNTSANEAGYASDDDEDDDNGRSPSPPRLAVSLAYQKRADQPYEEYEEEVGNGEDENEAEQEANDDMVDDDDLAAELEAAFEESAREEEEERARSLLLQQQQQQQQHIVSDDESEVSEEE</sequence>
<feature type="compositionally biased region" description="Low complexity" evidence="1">
    <location>
        <begin position="434"/>
        <end position="445"/>
    </location>
</feature>
<reference evidence="3" key="1">
    <citation type="submission" date="2023-03" db="EMBL/GenBank/DDBJ databases">
        <title>Emydomyces testavorans Genome Sequence.</title>
        <authorList>
            <person name="Hoyer L."/>
        </authorList>
    </citation>
    <scope>NUCLEOTIDE SEQUENCE</scope>
    <source>
        <strain evidence="3">16-2883</strain>
    </source>
</reference>
<feature type="compositionally biased region" description="Basic and acidic residues" evidence="1">
    <location>
        <begin position="188"/>
        <end position="206"/>
    </location>
</feature>
<feature type="domain" description="Transcription elongation factor Eaf N-terminal" evidence="2">
    <location>
        <begin position="25"/>
        <end position="139"/>
    </location>
</feature>
<organism evidence="3 4">
    <name type="scientific">Emydomyces testavorans</name>
    <dbReference type="NCBI Taxonomy" id="2070801"/>
    <lineage>
        <taxon>Eukaryota</taxon>
        <taxon>Fungi</taxon>
        <taxon>Dikarya</taxon>
        <taxon>Ascomycota</taxon>
        <taxon>Pezizomycotina</taxon>
        <taxon>Eurotiomycetes</taxon>
        <taxon>Eurotiomycetidae</taxon>
        <taxon>Onygenales</taxon>
        <taxon>Nannizziopsiaceae</taxon>
        <taxon>Emydomyces</taxon>
    </lineage>
</organism>
<feature type="compositionally biased region" description="Acidic residues" evidence="1">
    <location>
        <begin position="450"/>
        <end position="459"/>
    </location>
</feature>